<dbReference type="Proteomes" id="UP000799444">
    <property type="component" value="Unassembled WGS sequence"/>
</dbReference>
<evidence type="ECO:0000313" key="2">
    <source>
        <dbReference type="EMBL" id="KAF2740438.1"/>
    </source>
</evidence>
<reference evidence="2" key="1">
    <citation type="journal article" date="2020" name="Stud. Mycol.">
        <title>101 Dothideomycetes genomes: a test case for predicting lifestyles and emergence of pathogens.</title>
        <authorList>
            <person name="Haridas S."/>
            <person name="Albert R."/>
            <person name="Binder M."/>
            <person name="Bloem J."/>
            <person name="Labutti K."/>
            <person name="Salamov A."/>
            <person name="Andreopoulos B."/>
            <person name="Baker S."/>
            <person name="Barry K."/>
            <person name="Bills G."/>
            <person name="Bluhm B."/>
            <person name="Cannon C."/>
            <person name="Castanera R."/>
            <person name="Culley D."/>
            <person name="Daum C."/>
            <person name="Ezra D."/>
            <person name="Gonzalez J."/>
            <person name="Henrissat B."/>
            <person name="Kuo A."/>
            <person name="Liang C."/>
            <person name="Lipzen A."/>
            <person name="Lutzoni F."/>
            <person name="Magnuson J."/>
            <person name="Mondo S."/>
            <person name="Nolan M."/>
            <person name="Ohm R."/>
            <person name="Pangilinan J."/>
            <person name="Park H.-J."/>
            <person name="Ramirez L."/>
            <person name="Alfaro M."/>
            <person name="Sun H."/>
            <person name="Tritt A."/>
            <person name="Yoshinaga Y."/>
            <person name="Zwiers L.-H."/>
            <person name="Turgeon B."/>
            <person name="Goodwin S."/>
            <person name="Spatafora J."/>
            <person name="Crous P."/>
            <person name="Grigoriev I."/>
        </authorList>
    </citation>
    <scope>NUCLEOTIDE SEQUENCE</scope>
    <source>
        <strain evidence="2">CBS 125425</strain>
    </source>
</reference>
<name>A0A9P4RBH4_9PLEO</name>
<dbReference type="InterPro" id="IPR022024">
    <property type="entry name" value="DUF3602"/>
</dbReference>
<feature type="compositionally biased region" description="Basic and acidic residues" evidence="1">
    <location>
        <begin position="100"/>
        <end position="109"/>
    </location>
</feature>
<comment type="caution">
    <text evidence="2">The sequence shown here is derived from an EMBL/GenBank/DDBJ whole genome shotgun (WGS) entry which is preliminary data.</text>
</comment>
<dbReference type="InterPro" id="IPR053203">
    <property type="entry name" value="Cisplatin_resist-associated"/>
</dbReference>
<dbReference type="Pfam" id="PF12223">
    <property type="entry name" value="DUF3602"/>
    <property type="match status" value="1"/>
</dbReference>
<proteinExistence type="predicted"/>
<dbReference type="PANTHER" id="PTHR34693">
    <property type="entry name" value="PROTEIN PAR32"/>
    <property type="match status" value="1"/>
</dbReference>
<evidence type="ECO:0000313" key="3">
    <source>
        <dbReference type="Proteomes" id="UP000799444"/>
    </source>
</evidence>
<feature type="region of interest" description="Disordered" evidence="1">
    <location>
        <begin position="1"/>
        <end position="127"/>
    </location>
</feature>
<feature type="compositionally biased region" description="Basic and acidic residues" evidence="1">
    <location>
        <begin position="17"/>
        <end position="29"/>
    </location>
</feature>
<accession>A0A9P4RBH4</accession>
<organism evidence="2 3">
    <name type="scientific">Polyplosphaeria fusca</name>
    <dbReference type="NCBI Taxonomy" id="682080"/>
    <lineage>
        <taxon>Eukaryota</taxon>
        <taxon>Fungi</taxon>
        <taxon>Dikarya</taxon>
        <taxon>Ascomycota</taxon>
        <taxon>Pezizomycotina</taxon>
        <taxon>Dothideomycetes</taxon>
        <taxon>Pleosporomycetidae</taxon>
        <taxon>Pleosporales</taxon>
        <taxon>Tetraplosphaeriaceae</taxon>
        <taxon>Polyplosphaeria</taxon>
    </lineage>
</organism>
<protein>
    <submittedName>
        <fullName evidence="2">Uncharacterized protein</fullName>
    </submittedName>
</protein>
<dbReference type="OrthoDB" id="3063476at2759"/>
<dbReference type="PANTHER" id="PTHR34693:SF1">
    <property type="entry name" value="PROTEIN PAR32"/>
    <property type="match status" value="1"/>
</dbReference>
<keyword evidence="3" id="KW-1185">Reference proteome</keyword>
<evidence type="ECO:0000256" key="1">
    <source>
        <dbReference type="SAM" id="MobiDB-lite"/>
    </source>
</evidence>
<gene>
    <name evidence="2" type="ORF">EJ04DRAFT_210837</name>
</gene>
<dbReference type="EMBL" id="ML996100">
    <property type="protein sequence ID" value="KAF2740438.1"/>
    <property type="molecule type" value="Genomic_DNA"/>
</dbReference>
<sequence>MADRIASHGRGGAGNLGKDDPNSQPHAEDLTTPTLKSDHYSTGRGGSGNIAKNDPLHPELARASQDVEAPQHREQSGPTHFGRGGAANVITPGTEQSQLKGDEAKHTGDNKGLVGKGKEFLNKLGKK</sequence>
<dbReference type="AlphaFoldDB" id="A0A9P4RBH4"/>